<organism evidence="1">
    <name type="scientific">Anguilla anguilla</name>
    <name type="common">European freshwater eel</name>
    <name type="synonym">Muraena anguilla</name>
    <dbReference type="NCBI Taxonomy" id="7936"/>
    <lineage>
        <taxon>Eukaryota</taxon>
        <taxon>Metazoa</taxon>
        <taxon>Chordata</taxon>
        <taxon>Craniata</taxon>
        <taxon>Vertebrata</taxon>
        <taxon>Euteleostomi</taxon>
        <taxon>Actinopterygii</taxon>
        <taxon>Neopterygii</taxon>
        <taxon>Teleostei</taxon>
        <taxon>Anguilliformes</taxon>
        <taxon>Anguillidae</taxon>
        <taxon>Anguilla</taxon>
    </lineage>
</organism>
<name>A0A0E9PVA2_ANGAN</name>
<evidence type="ECO:0000313" key="1">
    <source>
        <dbReference type="EMBL" id="JAH07768.1"/>
    </source>
</evidence>
<proteinExistence type="predicted"/>
<protein>
    <submittedName>
        <fullName evidence="1">Uncharacterized protein</fullName>
    </submittedName>
</protein>
<dbReference type="EMBL" id="GBXM01100809">
    <property type="protein sequence ID" value="JAH07768.1"/>
    <property type="molecule type" value="Transcribed_RNA"/>
</dbReference>
<sequence length="36" mass="4000">MNHSEHRNIINVINTLCSGLNDMTISNMSVSTINKP</sequence>
<reference evidence="1" key="1">
    <citation type="submission" date="2014-11" db="EMBL/GenBank/DDBJ databases">
        <authorList>
            <person name="Amaro Gonzalez C."/>
        </authorList>
    </citation>
    <scope>NUCLEOTIDE SEQUENCE</scope>
</reference>
<accession>A0A0E9PVA2</accession>
<dbReference type="AlphaFoldDB" id="A0A0E9PVA2"/>
<reference evidence="1" key="2">
    <citation type="journal article" date="2015" name="Fish Shellfish Immunol.">
        <title>Early steps in the European eel (Anguilla anguilla)-Vibrio vulnificus interaction in the gills: Role of the RtxA13 toxin.</title>
        <authorList>
            <person name="Callol A."/>
            <person name="Pajuelo D."/>
            <person name="Ebbesson L."/>
            <person name="Teles M."/>
            <person name="MacKenzie S."/>
            <person name="Amaro C."/>
        </authorList>
    </citation>
    <scope>NUCLEOTIDE SEQUENCE</scope>
</reference>